<sequence length="120" mass="13216">VSGIAPSAAQPPVTLYQEPVGCEGPGPKLLRGEHVKESTEGRIVILPVAHTRVVRETQLHRMTSGFMQSRMQTRLKELCVSVASYLYPYMPKHVGSPKENIQISLSPLPVTEVTDNLRVV</sequence>
<reference evidence="1" key="1">
    <citation type="submission" date="2014-12" db="EMBL/GenBank/DDBJ databases">
        <title>Parallel Evolution in Life History Adaptation Evident in the Tissue-Specific Poeciliopsis prolifica transcriptome.</title>
        <authorList>
            <person name="Jue N.K."/>
            <person name="Foley R.J."/>
            <person name="Obergfell C."/>
            <person name="Reznick D.N."/>
            <person name="O'Neill R.J."/>
            <person name="O'Neill M.J."/>
        </authorList>
    </citation>
    <scope>NUCLEOTIDE SEQUENCE</scope>
</reference>
<proteinExistence type="predicted"/>
<accession>A0A0S7EKP6</accession>
<name>A0A0S7EKP6_9TELE</name>
<evidence type="ECO:0000313" key="1">
    <source>
        <dbReference type="EMBL" id="JAO03648.1"/>
    </source>
</evidence>
<organism evidence="1">
    <name type="scientific">Poeciliopsis prolifica</name>
    <name type="common">blackstripe livebearer</name>
    <dbReference type="NCBI Taxonomy" id="188132"/>
    <lineage>
        <taxon>Eukaryota</taxon>
        <taxon>Metazoa</taxon>
        <taxon>Chordata</taxon>
        <taxon>Craniata</taxon>
        <taxon>Vertebrata</taxon>
        <taxon>Euteleostomi</taxon>
        <taxon>Actinopterygii</taxon>
        <taxon>Neopterygii</taxon>
        <taxon>Teleostei</taxon>
        <taxon>Neoteleostei</taxon>
        <taxon>Acanthomorphata</taxon>
        <taxon>Ovalentaria</taxon>
        <taxon>Atherinomorphae</taxon>
        <taxon>Cyprinodontiformes</taxon>
        <taxon>Poeciliidae</taxon>
        <taxon>Poeciliinae</taxon>
        <taxon>Poeciliopsis</taxon>
    </lineage>
</organism>
<gene>
    <name evidence="1" type="primary">PPUP9740</name>
</gene>
<dbReference type="AlphaFoldDB" id="A0A0S7EKP6"/>
<dbReference type="EMBL" id="GBYX01478042">
    <property type="protein sequence ID" value="JAO03648.1"/>
    <property type="molecule type" value="Transcribed_RNA"/>
</dbReference>
<protein>
    <submittedName>
        <fullName evidence="1">PPUP9740</fullName>
    </submittedName>
</protein>
<feature type="non-terminal residue" evidence="1">
    <location>
        <position position="1"/>
    </location>
</feature>